<feature type="domain" description="DNA/RNA-binding protein Alba-like" evidence="1">
    <location>
        <begin position="4"/>
        <end position="49"/>
    </location>
</feature>
<organism evidence="2 3">
    <name type="scientific">candidate division MSBL1 archaeon SCGC-AAA259M10</name>
    <dbReference type="NCBI Taxonomy" id="1698270"/>
    <lineage>
        <taxon>Archaea</taxon>
        <taxon>Methanobacteriati</taxon>
        <taxon>Methanobacteriota</taxon>
        <taxon>candidate division MSBL1</taxon>
    </lineage>
</organism>
<dbReference type="AlphaFoldDB" id="A0A133V177"/>
<keyword evidence="3" id="KW-1185">Reference proteome</keyword>
<dbReference type="SUPFAM" id="SSF82704">
    <property type="entry name" value="AlbA-like"/>
    <property type="match status" value="1"/>
</dbReference>
<dbReference type="InterPro" id="IPR036882">
    <property type="entry name" value="Alba-like_dom_sf"/>
</dbReference>
<evidence type="ECO:0000259" key="1">
    <source>
        <dbReference type="Pfam" id="PF01918"/>
    </source>
</evidence>
<name>A0A133V177_9EURY</name>
<protein>
    <recommendedName>
        <fullName evidence="1">DNA/RNA-binding protein Alba-like domain-containing protein</fullName>
    </recommendedName>
</protein>
<proteinExistence type="predicted"/>
<gene>
    <name evidence="2" type="ORF">AKJ40_01760</name>
</gene>
<dbReference type="Proteomes" id="UP000070341">
    <property type="component" value="Unassembled WGS sequence"/>
</dbReference>
<dbReference type="Gene3D" id="3.30.110.20">
    <property type="entry name" value="Alba-like domain"/>
    <property type="match status" value="1"/>
</dbReference>
<dbReference type="EMBL" id="LHXU01000017">
    <property type="protein sequence ID" value="KXB00198.1"/>
    <property type="molecule type" value="Genomic_DNA"/>
</dbReference>
<sequence length="88" mass="9684">MKENEIRVGNKENSAYLNAVLHIFNNNSGSTIHIRGLGSQGEKAIEVAEKESELVPALDFDRIESIKVDGVQGHDAILRSKGGEPRRE</sequence>
<evidence type="ECO:0000313" key="2">
    <source>
        <dbReference type="EMBL" id="KXB00198.1"/>
    </source>
</evidence>
<dbReference type="Pfam" id="PF01918">
    <property type="entry name" value="Alba"/>
    <property type="match status" value="1"/>
</dbReference>
<evidence type="ECO:0000313" key="3">
    <source>
        <dbReference type="Proteomes" id="UP000070341"/>
    </source>
</evidence>
<reference evidence="2 3" key="1">
    <citation type="journal article" date="2016" name="Sci. Rep.">
        <title>Metabolic traits of an uncultured archaeal lineage -MSBL1- from brine pools of the Red Sea.</title>
        <authorList>
            <person name="Mwirichia R."/>
            <person name="Alam I."/>
            <person name="Rashid M."/>
            <person name="Vinu M."/>
            <person name="Ba-Alawi W."/>
            <person name="Anthony Kamau A."/>
            <person name="Kamanda Ngugi D."/>
            <person name="Goker M."/>
            <person name="Klenk H.P."/>
            <person name="Bajic V."/>
            <person name="Stingl U."/>
        </authorList>
    </citation>
    <scope>NUCLEOTIDE SEQUENCE [LARGE SCALE GENOMIC DNA]</scope>
    <source>
        <strain evidence="2">SCGC-AAA259M10</strain>
    </source>
</reference>
<comment type="caution">
    <text evidence="2">The sequence shown here is derived from an EMBL/GenBank/DDBJ whole genome shotgun (WGS) entry which is preliminary data.</text>
</comment>
<dbReference type="InterPro" id="IPR002775">
    <property type="entry name" value="DNA/RNA-bd_Alba-like"/>
</dbReference>
<dbReference type="GO" id="GO:0003676">
    <property type="term" value="F:nucleic acid binding"/>
    <property type="evidence" value="ECO:0007669"/>
    <property type="project" value="InterPro"/>
</dbReference>
<accession>A0A133V177</accession>